<dbReference type="EMBL" id="OU963865">
    <property type="protein sequence ID" value="CAH0389571.1"/>
    <property type="molecule type" value="Genomic_DNA"/>
</dbReference>
<evidence type="ECO:0008006" key="8">
    <source>
        <dbReference type="Google" id="ProtNLM"/>
    </source>
</evidence>
<evidence type="ECO:0000313" key="7">
    <source>
        <dbReference type="Proteomes" id="UP001152759"/>
    </source>
</evidence>
<dbReference type="PROSITE" id="PS50090">
    <property type="entry name" value="MYB_LIKE"/>
    <property type="match status" value="1"/>
</dbReference>
<evidence type="ECO:0000259" key="3">
    <source>
        <dbReference type="PROSITE" id="PS50090"/>
    </source>
</evidence>
<dbReference type="SMART" id="SM00595">
    <property type="entry name" value="MADF"/>
    <property type="match status" value="1"/>
</dbReference>
<dbReference type="PROSITE" id="PS51029">
    <property type="entry name" value="MADF"/>
    <property type="match status" value="1"/>
</dbReference>
<name>A0A9P0ADR8_BEMTA</name>
<feature type="compositionally biased region" description="Acidic residues" evidence="2">
    <location>
        <begin position="125"/>
        <end position="150"/>
    </location>
</feature>
<dbReference type="InterPro" id="IPR039353">
    <property type="entry name" value="TF_Adf1"/>
</dbReference>
<dbReference type="InterPro" id="IPR004210">
    <property type="entry name" value="BESS_motif"/>
</dbReference>
<keyword evidence="1" id="KW-0539">Nucleus</keyword>
<feature type="domain" description="Myb-like" evidence="3">
    <location>
        <begin position="1"/>
        <end position="64"/>
    </location>
</feature>
<reference evidence="6" key="1">
    <citation type="submission" date="2021-12" db="EMBL/GenBank/DDBJ databases">
        <authorList>
            <person name="King R."/>
        </authorList>
    </citation>
    <scope>NUCLEOTIDE SEQUENCE</scope>
</reference>
<feature type="region of interest" description="Disordered" evidence="2">
    <location>
        <begin position="125"/>
        <end position="163"/>
    </location>
</feature>
<dbReference type="GO" id="GO:0005634">
    <property type="term" value="C:nucleus"/>
    <property type="evidence" value="ECO:0007669"/>
    <property type="project" value="UniProtKB-SubCell"/>
</dbReference>
<dbReference type="AlphaFoldDB" id="A0A9P0ADR8"/>
<gene>
    <name evidence="6" type="ORF">BEMITA_LOCUS8385</name>
</gene>
<feature type="region of interest" description="Disordered" evidence="2">
    <location>
        <begin position="283"/>
        <end position="303"/>
    </location>
</feature>
<comment type="subcellular location">
    <subcellularLocation>
        <location evidence="1">Nucleus</location>
    </subcellularLocation>
</comment>
<protein>
    <recommendedName>
        <fullName evidence="8">MADF domain-containing protein</fullName>
    </recommendedName>
</protein>
<dbReference type="PANTHER" id="PTHR12243:SF67">
    <property type="entry name" value="COREPRESSOR OF PANGOLIN, ISOFORM A-RELATED"/>
    <property type="match status" value="1"/>
</dbReference>
<evidence type="ECO:0000256" key="2">
    <source>
        <dbReference type="SAM" id="MobiDB-lite"/>
    </source>
</evidence>
<evidence type="ECO:0000313" key="6">
    <source>
        <dbReference type="EMBL" id="CAH0389571.1"/>
    </source>
</evidence>
<evidence type="ECO:0000259" key="4">
    <source>
        <dbReference type="PROSITE" id="PS51029"/>
    </source>
</evidence>
<feature type="domain" description="BESS" evidence="5">
    <location>
        <begin position="234"/>
        <end position="273"/>
    </location>
</feature>
<evidence type="ECO:0000256" key="1">
    <source>
        <dbReference type="PROSITE-ProRule" id="PRU00371"/>
    </source>
</evidence>
<evidence type="ECO:0000259" key="5">
    <source>
        <dbReference type="PROSITE" id="PS51031"/>
    </source>
</evidence>
<dbReference type="InterPro" id="IPR006578">
    <property type="entry name" value="MADF-dom"/>
</dbReference>
<sequence>MVRVYFSREQEETLISLVQANPSIYCLEHPDYKKTNLKNAIWRKISAAVKKPERDCRNKWKYLRDYYIKRKRENKLVLGPGVNRKDASICHFLSFLSDPLEKTMMVKNDSGETTNEIDENVSVEVDEDDASAEGEEDAIDDTSSEEEEAEYPAKRTPSNQIPGWKATASTVTSTSPNSAATKPRIWSKKSLGRRKLAPRDRIVAKIQKQNKECHELMKTFISSASQSHPQLPPLDPIEAYFKSIMTSVKNLPPLLQLEAKREISNIVINLEFKALQDQISPPSASVSTAYSNPSSPQNVSMIS</sequence>
<organism evidence="6 7">
    <name type="scientific">Bemisia tabaci</name>
    <name type="common">Sweetpotato whitefly</name>
    <name type="synonym">Aleurodes tabaci</name>
    <dbReference type="NCBI Taxonomy" id="7038"/>
    <lineage>
        <taxon>Eukaryota</taxon>
        <taxon>Metazoa</taxon>
        <taxon>Ecdysozoa</taxon>
        <taxon>Arthropoda</taxon>
        <taxon>Hexapoda</taxon>
        <taxon>Insecta</taxon>
        <taxon>Pterygota</taxon>
        <taxon>Neoptera</taxon>
        <taxon>Paraneoptera</taxon>
        <taxon>Hemiptera</taxon>
        <taxon>Sternorrhyncha</taxon>
        <taxon>Aleyrodoidea</taxon>
        <taxon>Aleyrodidae</taxon>
        <taxon>Aleyrodinae</taxon>
        <taxon>Bemisia</taxon>
    </lineage>
</organism>
<proteinExistence type="predicted"/>
<dbReference type="Pfam" id="PF02944">
    <property type="entry name" value="BESS"/>
    <property type="match status" value="1"/>
</dbReference>
<dbReference type="GO" id="GO:0003677">
    <property type="term" value="F:DNA binding"/>
    <property type="evidence" value="ECO:0007669"/>
    <property type="project" value="InterPro"/>
</dbReference>
<dbReference type="Pfam" id="PF10545">
    <property type="entry name" value="MADF_DNA_bdg"/>
    <property type="match status" value="1"/>
</dbReference>
<accession>A0A9P0ADR8</accession>
<dbReference type="InterPro" id="IPR001005">
    <property type="entry name" value="SANT/Myb"/>
</dbReference>
<dbReference type="KEGG" id="btab:109031793"/>
<dbReference type="PANTHER" id="PTHR12243">
    <property type="entry name" value="MADF DOMAIN TRANSCRIPTION FACTOR"/>
    <property type="match status" value="1"/>
</dbReference>
<dbReference type="PROSITE" id="PS51031">
    <property type="entry name" value="BESS"/>
    <property type="match status" value="1"/>
</dbReference>
<feature type="domain" description="MADF" evidence="4">
    <location>
        <begin position="13"/>
        <end position="101"/>
    </location>
</feature>
<dbReference type="Proteomes" id="UP001152759">
    <property type="component" value="Chromosome 4"/>
</dbReference>
<keyword evidence="7" id="KW-1185">Reference proteome</keyword>